<dbReference type="PROSITE" id="PS01081">
    <property type="entry name" value="HTH_TETR_1"/>
    <property type="match status" value="1"/>
</dbReference>
<dbReference type="PRINTS" id="PR00455">
    <property type="entry name" value="HTHTETR"/>
</dbReference>
<evidence type="ECO:0000313" key="7">
    <source>
        <dbReference type="EMBL" id="QSE89859.1"/>
    </source>
</evidence>
<evidence type="ECO:0000256" key="4">
    <source>
        <dbReference type="PROSITE-ProRule" id="PRU00335"/>
    </source>
</evidence>
<dbReference type="PANTHER" id="PTHR30055">
    <property type="entry name" value="HTH-TYPE TRANSCRIPTIONAL REGULATOR RUTR"/>
    <property type="match status" value="1"/>
</dbReference>
<evidence type="ECO:0000256" key="3">
    <source>
        <dbReference type="ARBA" id="ARBA00023163"/>
    </source>
</evidence>
<dbReference type="InterPro" id="IPR001647">
    <property type="entry name" value="HTH_TetR"/>
</dbReference>
<evidence type="ECO:0000313" key="8">
    <source>
        <dbReference type="Proteomes" id="UP000662986"/>
    </source>
</evidence>
<dbReference type="RefSeq" id="WP_206006388.1">
    <property type="nucleotide sequence ID" value="NZ_CP070619.1"/>
</dbReference>
<keyword evidence="2 4" id="KW-0238">DNA-binding</keyword>
<evidence type="ECO:0000259" key="6">
    <source>
        <dbReference type="PROSITE" id="PS50977"/>
    </source>
</evidence>
<evidence type="ECO:0000256" key="1">
    <source>
        <dbReference type="ARBA" id="ARBA00023015"/>
    </source>
</evidence>
<feature type="domain" description="HTH tetR-type" evidence="6">
    <location>
        <begin position="22"/>
        <end position="82"/>
    </location>
</feature>
<dbReference type="Proteomes" id="UP000662986">
    <property type="component" value="Chromosome"/>
</dbReference>
<evidence type="ECO:0000256" key="2">
    <source>
        <dbReference type="ARBA" id="ARBA00023125"/>
    </source>
</evidence>
<sequence>MNSRNGQAGRAPGSRRKRLPAAERRVEILTRSARLFYQRGYTGVSVDDIGADIGISGPALYRHFAGKEAILLAIGVGVLDDLVSIVDATLADAAELSARQRLDRTIGPVVEYCLGHRAELAVALRHVRNLNPDRRAEITRRRDELGDRLVPILLDVHPQLGIADAELYVRASAGGVIGLARVGHRNIPRARLVELATGLVSAVLSVSLAPGAEGPVAHTIGWVRSSRREQILHTAIGLFRERGFRGVSMVDIAEAVGVTAAAPYRHFKNKEDILATALHRAGERVTLGMDAALAGADSADSAMNRLLRSYIDVMLEIPDLIVVAAAEQHHLGPDAQAERQRKQQVFIEEWTHCLTTTRPDLSPSDGAAMVSAIAGMLNEVMLSETLAARPGISDELFQLCHAALYPTVDDEAIGETVGQ</sequence>
<dbReference type="InterPro" id="IPR009057">
    <property type="entry name" value="Homeodomain-like_sf"/>
</dbReference>
<accession>A0A974ZTM8</accession>
<dbReference type="Gene3D" id="1.10.357.10">
    <property type="entry name" value="Tetracycline Repressor, domain 2"/>
    <property type="match status" value="2"/>
</dbReference>
<dbReference type="SUPFAM" id="SSF46689">
    <property type="entry name" value="Homeodomain-like"/>
    <property type="match status" value="2"/>
</dbReference>
<feature type="DNA-binding region" description="H-T-H motif" evidence="4">
    <location>
        <begin position="45"/>
        <end position="64"/>
    </location>
</feature>
<keyword evidence="8" id="KW-1185">Reference proteome</keyword>
<dbReference type="InterPro" id="IPR041490">
    <property type="entry name" value="KstR2_TetR_C"/>
</dbReference>
<protein>
    <submittedName>
        <fullName evidence="7">TetR/AcrR family transcriptional regulator</fullName>
    </submittedName>
</protein>
<feature type="DNA-binding region" description="H-T-H motif" evidence="4">
    <location>
        <begin position="248"/>
        <end position="267"/>
    </location>
</feature>
<name>A0A974ZTM8_9NOCA</name>
<dbReference type="EMBL" id="CP070619">
    <property type="protein sequence ID" value="QSE89859.1"/>
    <property type="molecule type" value="Genomic_DNA"/>
</dbReference>
<dbReference type="InterPro" id="IPR050109">
    <property type="entry name" value="HTH-type_TetR-like_transc_reg"/>
</dbReference>
<dbReference type="Pfam" id="PF00440">
    <property type="entry name" value="TetR_N"/>
    <property type="match status" value="2"/>
</dbReference>
<dbReference type="PANTHER" id="PTHR30055:SF234">
    <property type="entry name" value="HTH-TYPE TRANSCRIPTIONAL REGULATOR BETI"/>
    <property type="match status" value="1"/>
</dbReference>
<dbReference type="Gene3D" id="1.10.10.60">
    <property type="entry name" value="Homeodomain-like"/>
    <property type="match status" value="2"/>
</dbReference>
<feature type="domain" description="HTH tetR-type" evidence="6">
    <location>
        <begin position="225"/>
        <end position="285"/>
    </location>
</feature>
<evidence type="ECO:0000256" key="5">
    <source>
        <dbReference type="SAM" id="MobiDB-lite"/>
    </source>
</evidence>
<reference evidence="7 8" key="2">
    <citation type="journal article" date="2022" name="Arch. Microbiol.">
        <title>Rhodococcus pseudokoreensis sp. nov. isolated from the rhizosphere of young M26 apple rootstocks.</title>
        <authorList>
            <person name="Kampfer P."/>
            <person name="Glaeser S.P."/>
            <person name="Blom J."/>
            <person name="Wolf J."/>
            <person name="Benning S."/>
            <person name="Schloter M."/>
            <person name="Neumann-Schaal M."/>
        </authorList>
    </citation>
    <scope>NUCLEOTIDE SEQUENCE [LARGE SCALE GENOMIC DNA]</scope>
    <source>
        <strain evidence="7 8">R79</strain>
    </source>
</reference>
<dbReference type="InterPro" id="IPR023772">
    <property type="entry name" value="DNA-bd_HTH_TetR-type_CS"/>
</dbReference>
<dbReference type="Pfam" id="PF17932">
    <property type="entry name" value="TetR_C_24"/>
    <property type="match status" value="1"/>
</dbReference>
<reference evidence="7 8" key="1">
    <citation type="journal article" date="2021" name="Microbiol. Resour. Announc.">
        <title>Complete Genome Sequences of Two Rhodococcus sp. Strains with Large and Linear Chromosomes, Isolated from Apple Rhizosphere.</title>
        <authorList>
            <person name="Benning S."/>
            <person name="Brugnone N."/>
            <person name="Siani R."/>
            <person name="Kublik S."/>
            <person name="Schloter M."/>
            <person name="Rad V."/>
        </authorList>
    </citation>
    <scope>NUCLEOTIDE SEQUENCE [LARGE SCALE GENOMIC DNA]</scope>
    <source>
        <strain evidence="7 8">R79</strain>
    </source>
</reference>
<gene>
    <name evidence="7" type="ORF">JWS13_15110</name>
</gene>
<keyword evidence="1" id="KW-0805">Transcription regulation</keyword>
<dbReference type="PROSITE" id="PS50977">
    <property type="entry name" value="HTH_TETR_2"/>
    <property type="match status" value="2"/>
</dbReference>
<keyword evidence="3" id="KW-0804">Transcription</keyword>
<feature type="region of interest" description="Disordered" evidence="5">
    <location>
        <begin position="1"/>
        <end position="20"/>
    </location>
</feature>
<organism evidence="7 8">
    <name type="scientific">Rhodococcus pseudokoreensis</name>
    <dbReference type="NCBI Taxonomy" id="2811421"/>
    <lineage>
        <taxon>Bacteria</taxon>
        <taxon>Bacillati</taxon>
        <taxon>Actinomycetota</taxon>
        <taxon>Actinomycetes</taxon>
        <taxon>Mycobacteriales</taxon>
        <taxon>Nocardiaceae</taxon>
        <taxon>Rhodococcus</taxon>
    </lineage>
</organism>
<proteinExistence type="predicted"/>